<protein>
    <submittedName>
        <fullName evidence="13">Forkhead box protein P2-like</fullName>
    </submittedName>
</protein>
<keyword evidence="5" id="KW-0862">Zinc</keyword>
<reference evidence="13" key="3">
    <citation type="submission" date="2025-09" db="UniProtKB">
        <authorList>
            <consortium name="Ensembl"/>
        </authorList>
    </citation>
    <scope>IDENTIFICATION</scope>
</reference>
<dbReference type="GeneTree" id="ENSGT00940000155480"/>
<dbReference type="PRINTS" id="PR00053">
    <property type="entry name" value="FORKHEAD"/>
</dbReference>
<dbReference type="GO" id="GO:0001227">
    <property type="term" value="F:DNA-binding transcription repressor activity, RNA polymerase II-specific"/>
    <property type="evidence" value="ECO:0007669"/>
    <property type="project" value="TreeGrafter"/>
</dbReference>
<dbReference type="GO" id="GO:0000978">
    <property type="term" value="F:RNA polymerase II cis-regulatory region sequence-specific DNA binding"/>
    <property type="evidence" value="ECO:0007669"/>
    <property type="project" value="TreeGrafter"/>
</dbReference>
<dbReference type="PANTHER" id="PTHR45796:SF4">
    <property type="entry name" value="FORKHEAD BOX P, ISOFORM C"/>
    <property type="match status" value="1"/>
</dbReference>
<feature type="DNA-binding region" description="Fork-head" evidence="10">
    <location>
        <begin position="311"/>
        <end position="385"/>
    </location>
</feature>
<dbReference type="FunFam" id="1.10.10.10:FF:000010">
    <property type="entry name" value="Forkhead box P2 isoform B"/>
    <property type="match status" value="1"/>
</dbReference>
<evidence type="ECO:0000259" key="12">
    <source>
        <dbReference type="PROSITE" id="PS50039"/>
    </source>
</evidence>
<reference evidence="13" key="2">
    <citation type="submission" date="2025-08" db="UniProtKB">
        <authorList>
            <consortium name="Ensembl"/>
        </authorList>
    </citation>
    <scope>IDENTIFICATION</scope>
</reference>
<evidence type="ECO:0000256" key="3">
    <source>
        <dbReference type="ARBA" id="ARBA00022723"/>
    </source>
</evidence>
<keyword evidence="9 10" id="KW-0539">Nucleus</keyword>
<dbReference type="Gene3D" id="1.20.5.340">
    <property type="match status" value="1"/>
</dbReference>
<evidence type="ECO:0000256" key="9">
    <source>
        <dbReference type="ARBA" id="ARBA00023242"/>
    </source>
</evidence>
<dbReference type="Pfam" id="PF00250">
    <property type="entry name" value="Forkhead"/>
    <property type="match status" value="1"/>
</dbReference>
<dbReference type="InterPro" id="IPR050998">
    <property type="entry name" value="FOXP"/>
</dbReference>
<evidence type="ECO:0000313" key="13">
    <source>
        <dbReference type="Ensembl" id="ENSNFUP00015030827.1"/>
    </source>
</evidence>
<evidence type="ECO:0000256" key="5">
    <source>
        <dbReference type="ARBA" id="ARBA00022833"/>
    </source>
</evidence>
<evidence type="ECO:0000256" key="4">
    <source>
        <dbReference type="ARBA" id="ARBA00022771"/>
    </source>
</evidence>
<keyword evidence="7 10" id="KW-0238">DNA-binding</keyword>
<evidence type="ECO:0000256" key="11">
    <source>
        <dbReference type="SAM" id="MobiDB-lite"/>
    </source>
</evidence>
<evidence type="ECO:0000256" key="8">
    <source>
        <dbReference type="ARBA" id="ARBA00023163"/>
    </source>
</evidence>
<keyword evidence="3" id="KW-0479">Metal-binding</keyword>
<dbReference type="InterPro" id="IPR032354">
    <property type="entry name" value="FOXP-CC"/>
</dbReference>
<dbReference type="PROSITE" id="PS00658">
    <property type="entry name" value="FORK_HEAD_2"/>
    <property type="match status" value="1"/>
</dbReference>
<dbReference type="AlphaFoldDB" id="A0A8C6NWR3"/>
<sequence>MQTPCRKTPGGDLKSRASLDKTQFCLEARFMSSFSLFLFEVFYSDLFSILQPPAQQLVFQQLLHLQQQQQHLQAHRLAPSAPSLSAALNPAEMQQIWKELKSEMAEEKTTVKTHQDFDKVRGGQASGLLSLSPHRAERSSNGDKAAARVLFGHGVCNWPGCESLCENISQFIKHLSSEHTLDDRSTAQCRVQMQVVQQLDLQLCKERKRLQAMMAHLYLPALDAPSPKSNSAADPRCPQLQPVTLANTSPCLRSQASPQPVDPVSSPSQVCEQESPTHTSPLGAVRRQDCPLVFSLSSENEYELYKNTEIRPPFTYATLIRQAITEASDTQLTLNEIYNWFTRTFAYFRSNAATWKNAVRHNLSLHKCFVRVENVKGAVWTVDEEEYQRRRSQRITGSPSLMKTVSSNFASGNSLHSTLQAALAETSLSGFKERGSRNVRSQTQKNEGAEKPKFSPQIQQQLYFEDEEVKVNVRECLLPILEPVGLQPDMTGSQEETSFDLK</sequence>
<evidence type="ECO:0000313" key="14">
    <source>
        <dbReference type="Proteomes" id="UP000694548"/>
    </source>
</evidence>
<evidence type="ECO:0000256" key="10">
    <source>
        <dbReference type="PROSITE-ProRule" id="PRU00089"/>
    </source>
</evidence>
<dbReference type="InterPro" id="IPR001766">
    <property type="entry name" value="Fork_head_dom"/>
</dbReference>
<accession>A0A8C6NWR3</accession>
<organism evidence="13 14">
    <name type="scientific">Nothobranchius furzeri</name>
    <name type="common">Turquoise killifish</name>
    <dbReference type="NCBI Taxonomy" id="105023"/>
    <lineage>
        <taxon>Eukaryota</taxon>
        <taxon>Metazoa</taxon>
        <taxon>Chordata</taxon>
        <taxon>Craniata</taxon>
        <taxon>Vertebrata</taxon>
        <taxon>Euteleostomi</taxon>
        <taxon>Actinopterygii</taxon>
        <taxon>Neopterygii</taxon>
        <taxon>Teleostei</taxon>
        <taxon>Neoteleostei</taxon>
        <taxon>Acanthomorphata</taxon>
        <taxon>Ovalentaria</taxon>
        <taxon>Atherinomorphae</taxon>
        <taxon>Cyprinodontiformes</taxon>
        <taxon>Nothobranchiidae</taxon>
        <taxon>Nothobranchius</taxon>
    </lineage>
</organism>
<feature type="compositionally biased region" description="Polar residues" evidence="11">
    <location>
        <begin position="271"/>
        <end position="280"/>
    </location>
</feature>
<feature type="compositionally biased region" description="Low complexity" evidence="11">
    <location>
        <begin position="254"/>
        <end position="270"/>
    </location>
</feature>
<dbReference type="PANTHER" id="PTHR45796">
    <property type="entry name" value="FORKHEAD BOX P, ISOFORM C"/>
    <property type="match status" value="1"/>
</dbReference>
<dbReference type="PROSITE" id="PS50039">
    <property type="entry name" value="FORK_HEAD_3"/>
    <property type="match status" value="1"/>
</dbReference>
<dbReference type="FunFam" id="1.20.5.340:FF:000005">
    <property type="entry name" value="Forkhead box P1, isoform CRA_f"/>
    <property type="match status" value="1"/>
</dbReference>
<dbReference type="GO" id="GO:0008270">
    <property type="term" value="F:zinc ion binding"/>
    <property type="evidence" value="ECO:0007669"/>
    <property type="project" value="UniProtKB-KW"/>
</dbReference>
<evidence type="ECO:0000256" key="1">
    <source>
        <dbReference type="ARBA" id="ARBA00004123"/>
    </source>
</evidence>
<keyword evidence="6" id="KW-0805">Transcription regulation</keyword>
<dbReference type="InterPro" id="IPR047412">
    <property type="entry name" value="FH_FOXP1_P2"/>
</dbReference>
<dbReference type="InterPro" id="IPR036390">
    <property type="entry name" value="WH_DNA-bd_sf"/>
</dbReference>
<dbReference type="SMART" id="SM00339">
    <property type="entry name" value="FH"/>
    <property type="match status" value="1"/>
</dbReference>
<comment type="subcellular location">
    <subcellularLocation>
        <location evidence="1 10">Nucleus</location>
    </subcellularLocation>
</comment>
<keyword evidence="2" id="KW-0678">Repressor</keyword>
<feature type="region of interest" description="Disordered" evidence="11">
    <location>
        <begin position="432"/>
        <end position="457"/>
    </location>
</feature>
<reference evidence="13" key="1">
    <citation type="submission" date="2014-08" db="EMBL/GenBank/DDBJ databases">
        <authorList>
            <person name="Senf B."/>
            <person name="Petzold A."/>
            <person name="Downie B.R."/>
            <person name="Koch P."/>
            <person name="Platzer M."/>
        </authorList>
    </citation>
    <scope>NUCLEOTIDE SEQUENCE [LARGE SCALE GENOMIC DNA]</scope>
    <source>
        <strain evidence="13">GRZ</strain>
    </source>
</reference>
<feature type="region of interest" description="Disordered" evidence="11">
    <location>
        <begin position="251"/>
        <end position="283"/>
    </location>
</feature>
<keyword evidence="4" id="KW-0863">Zinc-finger</keyword>
<dbReference type="Proteomes" id="UP000694548">
    <property type="component" value="Chromosome sgr13"/>
</dbReference>
<name>A0A8C6NWR3_NOTFU</name>
<dbReference type="InterPro" id="IPR030456">
    <property type="entry name" value="TF_fork_head_CS_2"/>
</dbReference>
<dbReference type="InterPro" id="IPR036388">
    <property type="entry name" value="WH-like_DNA-bd_sf"/>
</dbReference>
<dbReference type="Ensembl" id="ENSNFUT00015032213.1">
    <property type="protein sequence ID" value="ENSNFUP00015030827.1"/>
    <property type="gene ID" value="ENSNFUG00015015049.1"/>
</dbReference>
<dbReference type="GO" id="GO:0005634">
    <property type="term" value="C:nucleus"/>
    <property type="evidence" value="ECO:0007669"/>
    <property type="project" value="UniProtKB-SubCell"/>
</dbReference>
<dbReference type="CDD" id="cd20065">
    <property type="entry name" value="FH_FOXP2"/>
    <property type="match status" value="1"/>
</dbReference>
<evidence type="ECO:0000256" key="7">
    <source>
        <dbReference type="ARBA" id="ARBA00023125"/>
    </source>
</evidence>
<evidence type="ECO:0000256" key="2">
    <source>
        <dbReference type="ARBA" id="ARBA00022491"/>
    </source>
</evidence>
<dbReference type="Pfam" id="PF16159">
    <property type="entry name" value="FOXP-CC"/>
    <property type="match status" value="1"/>
</dbReference>
<keyword evidence="8" id="KW-0804">Transcription</keyword>
<proteinExistence type="predicted"/>
<keyword evidence="14" id="KW-1185">Reference proteome</keyword>
<feature type="domain" description="Fork-head" evidence="12">
    <location>
        <begin position="311"/>
        <end position="385"/>
    </location>
</feature>
<evidence type="ECO:0000256" key="6">
    <source>
        <dbReference type="ARBA" id="ARBA00023015"/>
    </source>
</evidence>
<dbReference type="Gene3D" id="1.10.10.10">
    <property type="entry name" value="Winged helix-like DNA-binding domain superfamily/Winged helix DNA-binding domain"/>
    <property type="match status" value="1"/>
</dbReference>
<dbReference type="SUPFAM" id="SSF46785">
    <property type="entry name" value="Winged helix' DNA-binding domain"/>
    <property type="match status" value="1"/>
</dbReference>